<evidence type="ECO:0000313" key="2">
    <source>
        <dbReference type="Proteomes" id="UP000748531"/>
    </source>
</evidence>
<gene>
    <name evidence="1" type="ORF">PHET_06224</name>
</gene>
<organism evidence="1 2">
    <name type="scientific">Paragonimus heterotremus</name>
    <dbReference type="NCBI Taxonomy" id="100268"/>
    <lineage>
        <taxon>Eukaryota</taxon>
        <taxon>Metazoa</taxon>
        <taxon>Spiralia</taxon>
        <taxon>Lophotrochozoa</taxon>
        <taxon>Platyhelminthes</taxon>
        <taxon>Trematoda</taxon>
        <taxon>Digenea</taxon>
        <taxon>Plagiorchiida</taxon>
        <taxon>Troglotremata</taxon>
        <taxon>Troglotrematidae</taxon>
        <taxon>Paragonimus</taxon>
    </lineage>
</organism>
<evidence type="ECO:0000313" key="1">
    <source>
        <dbReference type="EMBL" id="KAF5400110.1"/>
    </source>
</evidence>
<accession>A0A8J4SNJ4</accession>
<comment type="caution">
    <text evidence="1">The sequence shown here is derived from an EMBL/GenBank/DDBJ whole genome shotgun (WGS) entry which is preliminary data.</text>
</comment>
<proteinExistence type="predicted"/>
<keyword evidence="2" id="KW-1185">Reference proteome</keyword>
<reference evidence="1" key="1">
    <citation type="submission" date="2019-05" db="EMBL/GenBank/DDBJ databases">
        <title>Annotation for the trematode Paragonimus heterotremus.</title>
        <authorList>
            <person name="Choi Y.-J."/>
        </authorList>
    </citation>
    <scope>NUCLEOTIDE SEQUENCE</scope>
    <source>
        <strain evidence="1">LC</strain>
    </source>
</reference>
<dbReference type="AlphaFoldDB" id="A0A8J4SNJ4"/>
<dbReference type="EMBL" id="LUCH01003460">
    <property type="protein sequence ID" value="KAF5400110.1"/>
    <property type="molecule type" value="Genomic_DNA"/>
</dbReference>
<sequence length="108" mass="11743">MYLSLRFFQALSILEQVTSELHLRNCELPVPDWAQLLLAKECGRCEVANGITADRRPVKGKPPGRTSGLRYNAGCISGTTGSNGISKLMMLCTTDDAVVSVKNRCVKA</sequence>
<name>A0A8J4SNJ4_9TREM</name>
<dbReference type="Proteomes" id="UP000748531">
    <property type="component" value="Unassembled WGS sequence"/>
</dbReference>
<protein>
    <submittedName>
        <fullName evidence="1">Uncharacterized protein</fullName>
    </submittedName>
</protein>